<gene>
    <name evidence="3" type="ORF">MTR64_20335</name>
</gene>
<evidence type="ECO:0000256" key="2">
    <source>
        <dbReference type="SAM" id="SignalP"/>
    </source>
</evidence>
<feature type="chain" id="PRO_5045915862" evidence="2">
    <location>
        <begin position="24"/>
        <end position="332"/>
    </location>
</feature>
<dbReference type="EMBL" id="JALHLE010000047">
    <property type="protein sequence ID" value="MCJ2180926.1"/>
    <property type="molecule type" value="Genomic_DNA"/>
</dbReference>
<feature type="compositionally biased region" description="Polar residues" evidence="1">
    <location>
        <begin position="77"/>
        <end position="87"/>
    </location>
</feature>
<reference evidence="3" key="1">
    <citation type="submission" date="2022-03" db="EMBL/GenBank/DDBJ databases">
        <title>Identification of a novel bacterium isolated from mangrove sediments.</title>
        <authorList>
            <person name="Pan X."/>
        </authorList>
    </citation>
    <scope>NUCLEOTIDE SEQUENCE</scope>
    <source>
        <strain evidence="3">B2580</strain>
    </source>
</reference>
<accession>A0ABT0B7A8</accession>
<keyword evidence="2" id="KW-0732">Signal</keyword>
<feature type="signal peptide" evidence="2">
    <location>
        <begin position="1"/>
        <end position="23"/>
    </location>
</feature>
<dbReference type="Proteomes" id="UP001162880">
    <property type="component" value="Unassembled WGS sequence"/>
</dbReference>
<evidence type="ECO:0000313" key="3">
    <source>
        <dbReference type="EMBL" id="MCJ2180926.1"/>
    </source>
</evidence>
<proteinExistence type="predicted"/>
<evidence type="ECO:0000313" key="4">
    <source>
        <dbReference type="Proteomes" id="UP001162880"/>
    </source>
</evidence>
<comment type="caution">
    <text evidence="3">The sequence shown here is derived from an EMBL/GenBank/DDBJ whole genome shotgun (WGS) entry which is preliminary data.</text>
</comment>
<keyword evidence="4" id="KW-1185">Reference proteome</keyword>
<protein>
    <submittedName>
        <fullName evidence="3">Copper resistance protein B</fullName>
    </submittedName>
</protein>
<feature type="region of interest" description="Disordered" evidence="1">
    <location>
        <begin position="55"/>
        <end position="95"/>
    </location>
</feature>
<name>A0ABT0B7A8_9SPHN</name>
<organism evidence="3 4">
    <name type="scientific">Novosphingobium album</name>
    <name type="common">ex Hu et al. 2023</name>
    <dbReference type="NCBI Taxonomy" id="2930093"/>
    <lineage>
        <taxon>Bacteria</taxon>
        <taxon>Pseudomonadati</taxon>
        <taxon>Pseudomonadota</taxon>
        <taxon>Alphaproteobacteria</taxon>
        <taxon>Sphingomonadales</taxon>
        <taxon>Sphingomonadaceae</taxon>
        <taxon>Novosphingobium</taxon>
    </lineage>
</organism>
<dbReference type="InterPro" id="IPR007939">
    <property type="entry name" value="Cu-R_B_prcur"/>
</dbReference>
<evidence type="ECO:0000256" key="1">
    <source>
        <dbReference type="SAM" id="MobiDB-lite"/>
    </source>
</evidence>
<dbReference type="RefSeq" id="WP_243996374.1">
    <property type="nucleotide sequence ID" value="NZ_JALHLE010000047.1"/>
</dbReference>
<sequence>MRVYPCASALVLAAALPAVPALAQDNAAASVEMPADHAAMDHETMDHGTMDHEAMDHGAEPVPPGEGMDHSMHMSHGTAQPASSADTPGNAPPPPVSTDLAAERYYPRAVIEGSLAATLKSMRFRGYAVQIDELEYRARDGSDGYGFAGQAWYGGDIDRAVFAFEGEGNFGEQAERLELSGYWRHAIDPWFNLQLGMRQDLAPDPQRTYAMAGIEGLAPYWIEVQAQMFVSDKGDVHGRLTASYDQRITNRLILEPELEANAAFQDVPELGIGSGMDKLELSARLRYEVTGMFAPYVGVFWERRFGKSADYARSDGEGASHVSALAGVRMIF</sequence>
<dbReference type="Pfam" id="PF05275">
    <property type="entry name" value="CopB"/>
    <property type="match status" value="1"/>
</dbReference>